<name>W4QME0_HALA3</name>
<dbReference type="RefSeq" id="WP_035660843.1">
    <property type="nucleotide sequence ID" value="NZ_BAUV01000001.1"/>
</dbReference>
<dbReference type="InterPro" id="IPR029068">
    <property type="entry name" value="Glyas_Bleomycin-R_OHBP_Dase"/>
</dbReference>
<gene>
    <name evidence="3" type="ORF">JCM9157_48</name>
</gene>
<organism evidence="3 4">
    <name type="scientific">Halalkalibacter akibai (strain ATCC 43226 / DSM 21942 / CIP 109018 / JCM 9157 / 1139)</name>
    <name type="common">Bacillus akibai</name>
    <dbReference type="NCBI Taxonomy" id="1236973"/>
    <lineage>
        <taxon>Bacteria</taxon>
        <taxon>Bacillati</taxon>
        <taxon>Bacillota</taxon>
        <taxon>Bacilli</taxon>
        <taxon>Bacillales</taxon>
        <taxon>Bacillaceae</taxon>
        <taxon>Halalkalibacter</taxon>
    </lineage>
</organism>
<dbReference type="InterPro" id="IPR037523">
    <property type="entry name" value="VOC_core"/>
</dbReference>
<dbReference type="OrthoDB" id="9800322at2"/>
<dbReference type="STRING" id="1236973.JCM9157_48"/>
<accession>W4QME0</accession>
<evidence type="ECO:0000313" key="3">
    <source>
        <dbReference type="EMBL" id="GAE33062.1"/>
    </source>
</evidence>
<comment type="caution">
    <text evidence="3">The sequence shown here is derived from an EMBL/GenBank/DDBJ whole genome shotgun (WGS) entry which is preliminary data.</text>
</comment>
<sequence length="139" mass="16042">MIKGIGHLALTVKDMEKSLQFYCEILGFERAFDILDDEGNPWIEYIKVAPGQFIELFYGGKTKDKPENDKIGFNHLCLEVTDIHQIANHLKSKGVVLDVEPMRGKDYNYQCWVKDPDGNRIEFMQLDPRSPHMNGKNIK</sequence>
<evidence type="ECO:0000259" key="2">
    <source>
        <dbReference type="PROSITE" id="PS51819"/>
    </source>
</evidence>
<dbReference type="PROSITE" id="PS51819">
    <property type="entry name" value="VOC"/>
    <property type="match status" value="1"/>
</dbReference>
<dbReference type="GO" id="GO:0046872">
    <property type="term" value="F:metal ion binding"/>
    <property type="evidence" value="ECO:0007669"/>
    <property type="project" value="UniProtKB-KW"/>
</dbReference>
<dbReference type="Proteomes" id="UP000018896">
    <property type="component" value="Unassembled WGS sequence"/>
</dbReference>
<evidence type="ECO:0000313" key="4">
    <source>
        <dbReference type="Proteomes" id="UP000018896"/>
    </source>
</evidence>
<dbReference type="eggNOG" id="COG0346">
    <property type="taxonomic scope" value="Bacteria"/>
</dbReference>
<dbReference type="Gene3D" id="3.10.180.10">
    <property type="entry name" value="2,3-Dihydroxybiphenyl 1,2-Dioxygenase, domain 1"/>
    <property type="match status" value="1"/>
</dbReference>
<dbReference type="Pfam" id="PF00903">
    <property type="entry name" value="Glyoxalase"/>
    <property type="match status" value="1"/>
</dbReference>
<dbReference type="EMBL" id="BAUV01000001">
    <property type="protein sequence ID" value="GAE33062.1"/>
    <property type="molecule type" value="Genomic_DNA"/>
</dbReference>
<reference evidence="3 4" key="1">
    <citation type="journal article" date="2014" name="Genome Announc.">
        <title>Draft Genome Sequences of Three Alkaliphilic Bacillus Strains, Bacillus wakoensis JCM 9140T, Bacillus akibai JCM 9157T, and Bacillus hemicellulosilyticus JCM 9152T.</title>
        <authorList>
            <person name="Yuki M."/>
            <person name="Oshima K."/>
            <person name="Suda W."/>
            <person name="Oshida Y."/>
            <person name="Kitamura K."/>
            <person name="Iida T."/>
            <person name="Hattori M."/>
            <person name="Ohkuma M."/>
        </authorList>
    </citation>
    <scope>NUCLEOTIDE SEQUENCE [LARGE SCALE GENOMIC DNA]</scope>
    <source>
        <strain evidence="3 4">JCM 9157</strain>
    </source>
</reference>
<dbReference type="PANTHER" id="PTHR36113:SF6">
    <property type="entry name" value="FOSFOMYCIN RESISTANCE PROTEIN FOSX"/>
    <property type="match status" value="1"/>
</dbReference>
<dbReference type="InterPro" id="IPR051332">
    <property type="entry name" value="Fosfomycin_Res_Enzymes"/>
</dbReference>
<dbReference type="AlphaFoldDB" id="W4QME0"/>
<feature type="domain" description="VOC" evidence="2">
    <location>
        <begin position="4"/>
        <end position="126"/>
    </location>
</feature>
<dbReference type="InterPro" id="IPR004360">
    <property type="entry name" value="Glyas_Fos-R_dOase_dom"/>
</dbReference>
<dbReference type="PANTHER" id="PTHR36113">
    <property type="entry name" value="LYASE, PUTATIVE-RELATED-RELATED"/>
    <property type="match status" value="1"/>
</dbReference>
<dbReference type="SUPFAM" id="SSF54593">
    <property type="entry name" value="Glyoxalase/Bleomycin resistance protein/Dihydroxybiphenyl dioxygenase"/>
    <property type="match status" value="1"/>
</dbReference>
<dbReference type="CDD" id="cd06587">
    <property type="entry name" value="VOC"/>
    <property type="match status" value="1"/>
</dbReference>
<protein>
    <submittedName>
        <fullName evidence="3">Mlr5077 protein</fullName>
    </submittedName>
</protein>
<keyword evidence="4" id="KW-1185">Reference proteome</keyword>
<proteinExistence type="predicted"/>
<keyword evidence="1" id="KW-0479">Metal-binding</keyword>
<evidence type="ECO:0000256" key="1">
    <source>
        <dbReference type="ARBA" id="ARBA00022723"/>
    </source>
</evidence>